<name>A0A6J4QS71_9ACTN</name>
<gene>
    <name evidence="2" type="ORF">AVDCRST_MAG78-3693</name>
</gene>
<proteinExistence type="predicted"/>
<sequence length="131" mass="15328">RCRRPGIRLRGRVEHSEVAGPARGRSLRLRARLLLRPGRRAALQVRESWFDHGGRHVAPLLAPLPALRRELRLVQRDLRLVRGHHHPHAVHLLHVVHHPRRRRDEPGDRGVRPGRQERGREDPEHRARIDV</sequence>
<feature type="non-terminal residue" evidence="2">
    <location>
        <position position="131"/>
    </location>
</feature>
<feature type="non-terminal residue" evidence="2">
    <location>
        <position position="1"/>
    </location>
</feature>
<dbReference type="EMBL" id="CADCVB010000241">
    <property type="protein sequence ID" value="CAA9453461.1"/>
    <property type="molecule type" value="Genomic_DNA"/>
</dbReference>
<protein>
    <submittedName>
        <fullName evidence="2">Uncharacterized protein</fullName>
    </submittedName>
</protein>
<evidence type="ECO:0000313" key="2">
    <source>
        <dbReference type="EMBL" id="CAA9453461.1"/>
    </source>
</evidence>
<dbReference type="AlphaFoldDB" id="A0A6J4QS71"/>
<reference evidence="2" key="1">
    <citation type="submission" date="2020-02" db="EMBL/GenBank/DDBJ databases">
        <authorList>
            <person name="Meier V. D."/>
        </authorList>
    </citation>
    <scope>NUCLEOTIDE SEQUENCE</scope>
    <source>
        <strain evidence="2">AVDCRST_MAG78</strain>
    </source>
</reference>
<feature type="compositionally biased region" description="Basic and acidic residues" evidence="1">
    <location>
        <begin position="102"/>
        <end position="131"/>
    </location>
</feature>
<feature type="region of interest" description="Disordered" evidence="1">
    <location>
        <begin position="87"/>
        <end position="131"/>
    </location>
</feature>
<organism evidence="2">
    <name type="scientific">uncultured Rubrobacteraceae bacterium</name>
    <dbReference type="NCBI Taxonomy" id="349277"/>
    <lineage>
        <taxon>Bacteria</taxon>
        <taxon>Bacillati</taxon>
        <taxon>Actinomycetota</taxon>
        <taxon>Rubrobacteria</taxon>
        <taxon>Rubrobacterales</taxon>
        <taxon>Rubrobacteraceae</taxon>
        <taxon>environmental samples</taxon>
    </lineage>
</organism>
<evidence type="ECO:0000256" key="1">
    <source>
        <dbReference type="SAM" id="MobiDB-lite"/>
    </source>
</evidence>
<feature type="compositionally biased region" description="Basic residues" evidence="1">
    <location>
        <begin position="87"/>
        <end position="101"/>
    </location>
</feature>
<accession>A0A6J4QS71</accession>